<keyword evidence="4" id="KW-1185">Reference proteome</keyword>
<dbReference type="OrthoDB" id="6810016at2"/>
<feature type="compositionally biased region" description="Basic and acidic residues" evidence="1">
    <location>
        <begin position="157"/>
        <end position="168"/>
    </location>
</feature>
<reference evidence="3 4" key="1">
    <citation type="submission" date="2015-08" db="EMBL/GenBank/DDBJ databases">
        <title>Complete genome sequence of Sulfurifustis variabilis.</title>
        <authorList>
            <person name="Miura A."/>
            <person name="Kojima H."/>
            <person name="Fukui M."/>
        </authorList>
    </citation>
    <scope>NUCLEOTIDE SEQUENCE [LARGE SCALE GENOMIC DNA]</scope>
    <source>
        <strain evidence="4">skN76</strain>
    </source>
</reference>
<evidence type="ECO:0000313" key="3">
    <source>
        <dbReference type="EMBL" id="BAU50105.1"/>
    </source>
</evidence>
<feature type="region of interest" description="Disordered" evidence="1">
    <location>
        <begin position="106"/>
        <end position="228"/>
    </location>
</feature>
<gene>
    <name evidence="3" type="ORF">SVA_3569</name>
</gene>
<dbReference type="Proteomes" id="UP000218899">
    <property type="component" value="Chromosome"/>
</dbReference>
<dbReference type="InterPro" id="IPR011990">
    <property type="entry name" value="TPR-like_helical_dom_sf"/>
</dbReference>
<protein>
    <submittedName>
        <fullName evidence="3">Uncharacterized protein</fullName>
    </submittedName>
</protein>
<dbReference type="Pfam" id="PF08238">
    <property type="entry name" value="Sel1"/>
    <property type="match status" value="1"/>
</dbReference>
<sequence length="228" mass="24684">MTRIHRAGLALLLTALVVPAAHAQTSPDEADQRLVAQMAKALTNDAPSQYELARMYEKGVGTPRDLRLAHLWYTKSAKQGYAPAVERLATWDADIEKVERAEKQRVEQEERARQQAQAARQAKERAAQEAKAKQQAEAEARAAARTRQQSEAAAKAASERAMRQEAAKRKQAAHAEPPATTPVAAKAAAEPAPVPAAEKPEAKADAEKAEFSANPCKGPSAKFMSTCR</sequence>
<organism evidence="3 4">
    <name type="scientific">Sulfurifustis variabilis</name>
    <dbReference type="NCBI Taxonomy" id="1675686"/>
    <lineage>
        <taxon>Bacteria</taxon>
        <taxon>Pseudomonadati</taxon>
        <taxon>Pseudomonadota</taxon>
        <taxon>Gammaproteobacteria</taxon>
        <taxon>Acidiferrobacterales</taxon>
        <taxon>Acidiferrobacteraceae</taxon>
        <taxon>Sulfurifustis</taxon>
    </lineage>
</organism>
<feature type="compositionally biased region" description="Low complexity" evidence="1">
    <location>
        <begin position="174"/>
        <end position="197"/>
    </location>
</feature>
<dbReference type="SUPFAM" id="SSF81901">
    <property type="entry name" value="HCP-like"/>
    <property type="match status" value="1"/>
</dbReference>
<evidence type="ECO:0000256" key="1">
    <source>
        <dbReference type="SAM" id="MobiDB-lite"/>
    </source>
</evidence>
<evidence type="ECO:0000256" key="2">
    <source>
        <dbReference type="SAM" id="SignalP"/>
    </source>
</evidence>
<dbReference type="RefSeq" id="WP_096462433.1">
    <property type="nucleotide sequence ID" value="NZ_AP014936.1"/>
</dbReference>
<dbReference type="SMART" id="SM00671">
    <property type="entry name" value="SEL1"/>
    <property type="match status" value="1"/>
</dbReference>
<dbReference type="Gene3D" id="1.25.40.10">
    <property type="entry name" value="Tetratricopeptide repeat domain"/>
    <property type="match status" value="1"/>
</dbReference>
<feature type="compositionally biased region" description="Low complexity" evidence="1">
    <location>
        <begin position="143"/>
        <end position="156"/>
    </location>
</feature>
<evidence type="ECO:0000313" key="4">
    <source>
        <dbReference type="Proteomes" id="UP000218899"/>
    </source>
</evidence>
<dbReference type="EMBL" id="AP014936">
    <property type="protein sequence ID" value="BAU50105.1"/>
    <property type="molecule type" value="Genomic_DNA"/>
</dbReference>
<name>A0A1C7AFJ2_9GAMM</name>
<dbReference type="KEGG" id="sva:SVA_3569"/>
<accession>A0A1C7AFJ2</accession>
<feature type="compositionally biased region" description="Basic and acidic residues" evidence="1">
    <location>
        <begin position="198"/>
        <end position="210"/>
    </location>
</feature>
<feature type="chain" id="PRO_5008752419" evidence="2">
    <location>
        <begin position="24"/>
        <end position="228"/>
    </location>
</feature>
<keyword evidence="2" id="KW-0732">Signal</keyword>
<proteinExistence type="predicted"/>
<feature type="compositionally biased region" description="Basic and acidic residues" evidence="1">
    <location>
        <begin position="121"/>
        <end position="142"/>
    </location>
</feature>
<dbReference type="AlphaFoldDB" id="A0A1C7AFJ2"/>
<dbReference type="InterPro" id="IPR006597">
    <property type="entry name" value="Sel1-like"/>
</dbReference>
<feature type="signal peptide" evidence="2">
    <location>
        <begin position="1"/>
        <end position="23"/>
    </location>
</feature>